<feature type="compositionally biased region" description="Pro residues" evidence="1">
    <location>
        <begin position="423"/>
        <end position="438"/>
    </location>
</feature>
<protein>
    <submittedName>
        <fullName evidence="2">Uncharacterized protein</fullName>
    </submittedName>
</protein>
<evidence type="ECO:0000256" key="1">
    <source>
        <dbReference type="SAM" id="MobiDB-lite"/>
    </source>
</evidence>
<organism evidence="2 3">
    <name type="scientific">Vanrija pseudolonga</name>
    <dbReference type="NCBI Taxonomy" id="143232"/>
    <lineage>
        <taxon>Eukaryota</taxon>
        <taxon>Fungi</taxon>
        <taxon>Dikarya</taxon>
        <taxon>Basidiomycota</taxon>
        <taxon>Agaricomycotina</taxon>
        <taxon>Tremellomycetes</taxon>
        <taxon>Trichosporonales</taxon>
        <taxon>Trichosporonaceae</taxon>
        <taxon>Vanrija</taxon>
    </lineage>
</organism>
<dbReference type="EMBL" id="CP086718">
    <property type="protein sequence ID" value="WOO84095.1"/>
    <property type="molecule type" value="Genomic_DNA"/>
</dbReference>
<dbReference type="GeneID" id="87810789"/>
<evidence type="ECO:0000313" key="3">
    <source>
        <dbReference type="Proteomes" id="UP000827549"/>
    </source>
</evidence>
<accession>A0AAF0YCA6</accession>
<reference evidence="2" key="1">
    <citation type="submission" date="2023-10" db="EMBL/GenBank/DDBJ databases">
        <authorList>
            <person name="Noh H."/>
        </authorList>
    </citation>
    <scope>NUCLEOTIDE SEQUENCE</scope>
    <source>
        <strain evidence="2">DUCC4014</strain>
    </source>
</reference>
<sequence length="661" mass="68223">MTAAAPGTTGTIVNGTYVPPSGSPWFGYRVLAQSFPSTYAYLVYRGSWSSSCIPPPVSNASGVITQRTTTAGESAVLWFGGIGAILRASSVGPANSTVQTWIDGVQGLEFQVPPVPPGGSELFPIQVQDLVNTNHSLQITLASGPGVIIQSGAVMIPAAPPGSDFFSMVPHPTQEDGPVPVTKRAATGPVQVGGGSFVTSAPDDWVLIPCGVDDQDCPPIGRYVETNKSGAWIAYQAPAQTVGMSFSGWSVPNGGSMKVFVQPPPPLDVTGLSYARANGEDGSRSVVVAKQYAPCQAMQTVYMAQLDRGRRYSLNATCTAEAGQKCSFAFATFHIANPSSKTNKGAIAGGVRPAPEVVEEDKLAEDEAGAQGSDESASSEAHAAAHATPPPEQPADAPTEVSTQPQGAAYAYLAHGAASTPPLHTPVQPPPPSLPTNPNPTPVFHMRPQHLPAIDTGAVALARSADRAQPPTTATTMSSRSGSGSVPPLIAELKSGSPLISNGTPVTARSGHRSLASMFGGRAPEPTPPLPELVGVHRSQDAGDLEGVRMAEDAGRIRAEELPPRYNPQWRDEGEGEAVVRQAEAGTTSGTTPPARTTPPGLTPPDMTPLETVMERPSVEVERHGVAGAAGAPDRHDARPATPEAEREPAAAAAAVEAPAT</sequence>
<feature type="region of interest" description="Disordered" evidence="1">
    <location>
        <begin position="418"/>
        <end position="438"/>
    </location>
</feature>
<dbReference type="Proteomes" id="UP000827549">
    <property type="component" value="Chromosome 5"/>
</dbReference>
<feature type="compositionally biased region" description="Low complexity" evidence="1">
    <location>
        <begin position="375"/>
        <end position="387"/>
    </location>
</feature>
<dbReference type="AlphaFoldDB" id="A0AAF0YCA6"/>
<evidence type="ECO:0000313" key="2">
    <source>
        <dbReference type="EMBL" id="WOO84095.1"/>
    </source>
</evidence>
<feature type="region of interest" description="Disordered" evidence="1">
    <location>
        <begin position="468"/>
        <end position="488"/>
    </location>
</feature>
<feature type="compositionally biased region" description="Low complexity" evidence="1">
    <location>
        <begin position="650"/>
        <end position="661"/>
    </location>
</feature>
<name>A0AAF0YCA6_9TREE</name>
<gene>
    <name evidence="2" type="ORF">LOC62_05G007617</name>
</gene>
<feature type="compositionally biased region" description="Basic and acidic residues" evidence="1">
    <location>
        <begin position="633"/>
        <end position="649"/>
    </location>
</feature>
<dbReference type="RefSeq" id="XP_062630121.1">
    <property type="nucleotide sequence ID" value="XM_062774137.1"/>
</dbReference>
<feature type="compositionally biased region" description="Basic and acidic residues" evidence="1">
    <location>
        <begin position="613"/>
        <end position="625"/>
    </location>
</feature>
<keyword evidence="3" id="KW-1185">Reference proteome</keyword>
<proteinExistence type="predicted"/>
<feature type="region of interest" description="Disordered" evidence="1">
    <location>
        <begin position="361"/>
        <end position="403"/>
    </location>
</feature>
<feature type="compositionally biased region" description="Low complexity" evidence="1">
    <location>
        <begin position="586"/>
        <end position="600"/>
    </location>
</feature>
<feature type="region of interest" description="Disordered" evidence="1">
    <location>
        <begin position="565"/>
        <end position="661"/>
    </location>
</feature>
<feature type="compositionally biased region" description="Polar residues" evidence="1">
    <location>
        <begin position="470"/>
        <end position="484"/>
    </location>
</feature>